<dbReference type="InterPro" id="IPR003594">
    <property type="entry name" value="HATPase_dom"/>
</dbReference>
<dbReference type="SUPFAM" id="SSF55874">
    <property type="entry name" value="ATPase domain of HSP90 chaperone/DNA topoisomerase II/histidine kinase"/>
    <property type="match status" value="1"/>
</dbReference>
<reference evidence="3" key="1">
    <citation type="submission" date="2022-04" db="EMBL/GenBank/DDBJ databases">
        <title>Hymenobacter sp. isolated from the air.</title>
        <authorList>
            <person name="Won M."/>
            <person name="Lee C.-M."/>
            <person name="Woen H.-Y."/>
            <person name="Kwon S.-W."/>
        </authorList>
    </citation>
    <scope>NUCLEOTIDE SEQUENCE</scope>
    <source>
        <strain evidence="3">5420S-77</strain>
        <plasmid evidence="3">unnamed4</plasmid>
    </source>
</reference>
<dbReference type="RefSeq" id="WP_245127138.1">
    <property type="nucleotide sequence ID" value="NZ_CP095065.1"/>
</dbReference>
<evidence type="ECO:0000256" key="1">
    <source>
        <dbReference type="SAM" id="MobiDB-lite"/>
    </source>
</evidence>
<feature type="region of interest" description="Disordered" evidence="1">
    <location>
        <begin position="109"/>
        <end position="131"/>
    </location>
</feature>
<dbReference type="Gene3D" id="3.30.565.10">
    <property type="entry name" value="Histidine kinase-like ATPase, C-terminal domain"/>
    <property type="match status" value="1"/>
</dbReference>
<accession>A0ABY4GEN6</accession>
<sequence>MLLPALIEAIRLDLLPLLDQTQAQLEVQVPTGLTLTFSEKNLPSVVYNLLSNALKYGRPGRVPQVVIRDQAQPDYHVLEVQDNGLGLDLSHGQGKLWWTASLVRAPPSTGISGADDHSKSDGHCRIQPEIK</sequence>
<dbReference type="EMBL" id="CP095065">
    <property type="protein sequence ID" value="UOQ69388.1"/>
    <property type="molecule type" value="Genomic_DNA"/>
</dbReference>
<dbReference type="Proteomes" id="UP000830401">
    <property type="component" value="Plasmid unnamed4"/>
</dbReference>
<protein>
    <recommendedName>
        <fullName evidence="2">Histidine kinase/HSP90-like ATPase domain-containing protein</fullName>
    </recommendedName>
</protein>
<gene>
    <name evidence="3" type="ORF">MUN86_27240</name>
</gene>
<evidence type="ECO:0000313" key="4">
    <source>
        <dbReference type="Proteomes" id="UP000830401"/>
    </source>
</evidence>
<evidence type="ECO:0000313" key="3">
    <source>
        <dbReference type="EMBL" id="UOQ69388.1"/>
    </source>
</evidence>
<organism evidence="3 4">
    <name type="scientific">Hymenobacter volaticus</name>
    <dbReference type="NCBI Taxonomy" id="2932254"/>
    <lineage>
        <taxon>Bacteria</taxon>
        <taxon>Pseudomonadati</taxon>
        <taxon>Bacteroidota</taxon>
        <taxon>Cytophagia</taxon>
        <taxon>Cytophagales</taxon>
        <taxon>Hymenobacteraceae</taxon>
        <taxon>Hymenobacter</taxon>
    </lineage>
</organism>
<feature type="compositionally biased region" description="Basic and acidic residues" evidence="1">
    <location>
        <begin position="114"/>
        <end position="131"/>
    </location>
</feature>
<evidence type="ECO:0000259" key="2">
    <source>
        <dbReference type="Pfam" id="PF02518"/>
    </source>
</evidence>
<geneLocation type="plasmid" evidence="3 4">
    <name>unnamed4</name>
</geneLocation>
<keyword evidence="3" id="KW-0614">Plasmid</keyword>
<feature type="domain" description="Histidine kinase/HSP90-like ATPase" evidence="2">
    <location>
        <begin position="40"/>
        <end position="90"/>
    </location>
</feature>
<proteinExistence type="predicted"/>
<dbReference type="Pfam" id="PF02518">
    <property type="entry name" value="HATPase_c"/>
    <property type="match status" value="1"/>
</dbReference>
<name>A0ABY4GEN6_9BACT</name>
<dbReference type="InterPro" id="IPR036890">
    <property type="entry name" value="HATPase_C_sf"/>
</dbReference>
<keyword evidence="4" id="KW-1185">Reference proteome</keyword>